<accession>A0A2P4SQK9</accession>
<dbReference type="Gene3D" id="1.10.510.10">
    <property type="entry name" value="Transferase(Phosphotransferase) domain 1"/>
    <property type="match status" value="1"/>
</dbReference>
<dbReference type="OrthoDB" id="9447225at2759"/>
<dbReference type="AlphaFoldDB" id="A0A2P4SQK9"/>
<dbReference type="EMBL" id="PPHD01028928">
    <property type="protein sequence ID" value="POI26406.1"/>
    <property type="molecule type" value="Genomic_DNA"/>
</dbReference>
<proteinExistence type="inferred from homology"/>
<evidence type="ECO:0000313" key="3">
    <source>
        <dbReference type="EMBL" id="POI26406.1"/>
    </source>
</evidence>
<dbReference type="GO" id="GO:0015629">
    <property type="term" value="C:actin cytoskeleton"/>
    <property type="evidence" value="ECO:0007669"/>
    <property type="project" value="TreeGrafter"/>
</dbReference>
<dbReference type="PANTHER" id="PTHR22972:SF6">
    <property type="entry name" value="PROTEIN PEAK3"/>
    <property type="match status" value="1"/>
</dbReference>
<feature type="compositionally biased region" description="Pro residues" evidence="2">
    <location>
        <begin position="63"/>
        <end position="76"/>
    </location>
</feature>
<dbReference type="SUPFAM" id="SSF56112">
    <property type="entry name" value="Protein kinase-like (PK-like)"/>
    <property type="match status" value="1"/>
</dbReference>
<evidence type="ECO:0008006" key="5">
    <source>
        <dbReference type="Google" id="ProtNLM"/>
    </source>
</evidence>
<dbReference type="PANTHER" id="PTHR22972">
    <property type="entry name" value="SERINE/THREONINE PROTEIN KINASE"/>
    <property type="match status" value="1"/>
</dbReference>
<feature type="region of interest" description="Disordered" evidence="2">
    <location>
        <begin position="51"/>
        <end position="130"/>
    </location>
</feature>
<name>A0A2P4SQK9_BAMTH</name>
<dbReference type="GO" id="GO:0005925">
    <property type="term" value="C:focal adhesion"/>
    <property type="evidence" value="ECO:0007669"/>
    <property type="project" value="TreeGrafter"/>
</dbReference>
<evidence type="ECO:0000256" key="1">
    <source>
        <dbReference type="ARBA" id="ARBA00038349"/>
    </source>
</evidence>
<keyword evidence="4" id="KW-1185">Reference proteome</keyword>
<dbReference type="InterPro" id="IPR051511">
    <property type="entry name" value="MitoQC_Scaffold_Kinases"/>
</dbReference>
<dbReference type="GO" id="GO:0004672">
    <property type="term" value="F:protein kinase activity"/>
    <property type="evidence" value="ECO:0007669"/>
    <property type="project" value="TreeGrafter"/>
</dbReference>
<gene>
    <name evidence="3" type="ORF">CIB84_009845</name>
</gene>
<comment type="similarity">
    <text evidence="1">Belongs to the protein kinase superfamily.</text>
</comment>
<comment type="caution">
    <text evidence="3">The sequence shown here is derived from an EMBL/GenBank/DDBJ whole genome shotgun (WGS) entry which is preliminary data.</text>
</comment>
<protein>
    <recommendedName>
        <fullName evidence="5">Protein kinase domain-containing protein</fullName>
    </recommendedName>
</protein>
<reference evidence="3 4" key="1">
    <citation type="submission" date="2018-01" db="EMBL/GenBank/DDBJ databases">
        <title>Comparison of the Chinese Bamboo Partridge and Red Junglefowl genome sequences highlights the importance of demography in genome evolution.</title>
        <authorList>
            <person name="Tiley G.P."/>
            <person name="Kimball R.T."/>
            <person name="Braun E.L."/>
            <person name="Burleigh J.G."/>
        </authorList>
    </citation>
    <scope>NUCLEOTIDE SEQUENCE [LARGE SCALE GENOMIC DNA]</scope>
    <source>
        <strain evidence="3">RTK389</strain>
        <tissue evidence="3">Blood</tissue>
    </source>
</reference>
<dbReference type="InterPro" id="IPR011009">
    <property type="entry name" value="Kinase-like_dom_sf"/>
</dbReference>
<organism evidence="3 4">
    <name type="scientific">Bambusicola thoracicus</name>
    <name type="common">Chinese bamboo-partridge</name>
    <name type="synonym">Perdix thoracica</name>
    <dbReference type="NCBI Taxonomy" id="9083"/>
    <lineage>
        <taxon>Eukaryota</taxon>
        <taxon>Metazoa</taxon>
        <taxon>Chordata</taxon>
        <taxon>Craniata</taxon>
        <taxon>Vertebrata</taxon>
        <taxon>Euteleostomi</taxon>
        <taxon>Archelosauria</taxon>
        <taxon>Archosauria</taxon>
        <taxon>Dinosauria</taxon>
        <taxon>Saurischia</taxon>
        <taxon>Theropoda</taxon>
        <taxon>Coelurosauria</taxon>
        <taxon>Aves</taxon>
        <taxon>Neognathae</taxon>
        <taxon>Galloanserae</taxon>
        <taxon>Galliformes</taxon>
        <taxon>Phasianidae</taxon>
        <taxon>Perdicinae</taxon>
        <taxon>Bambusicola</taxon>
    </lineage>
</organism>
<sequence>MARARCASLDLGGSTANTPLLDTLEEHPPQTPTSALIYSNVGELRAHLVPTKASRGDGARRAPPQPSYDPLPPPLPQKQLQRAESLPEQGTWQPYSRDPPPWLGSPQHKDGAPRKPLTKSQSLGETPRTVLKPNLADLTFGTEDAVLGPILQGLEDRTGLCEAMVGCHAAGLAQLCARTMEGLMGSWGGLQAKLAGQGWAALRVLQREPCCQSGDAWYYRVGVTFRKEQLELTAKVLKPGCCTTEMQSSLGSHCSIQRVISCFTDRLPGALVLPGHPSEQGLSPDCPAVPRVLQVLLSPDVPYQTLAGFVESSRALHRSRPGHYERLVCLLLLQLCMGLEHLRVQNAGQGDICPENLLLVQCPCPPGGQQDKEVAAGLSLPRLLISNFFKMKDKTRPCSTSQEWDWTKGSAALSIPMADELNVGMLIYKILHVDISLENALHLRSNQLPAVPSLSIYSTGLKHLATLLLHRDPRKRVSIKEARHILQVLLWGPHQDLFAKSKKTLALLQSWLEMKRTLLLLKLAEKAAGGGPGLEEWLCCQYFVEATEHMLYQVTQTLYMP</sequence>
<feature type="region of interest" description="Disordered" evidence="2">
    <location>
        <begin position="1"/>
        <end position="38"/>
    </location>
</feature>
<evidence type="ECO:0000256" key="2">
    <source>
        <dbReference type="SAM" id="MobiDB-lite"/>
    </source>
</evidence>
<dbReference type="Proteomes" id="UP000237246">
    <property type="component" value="Unassembled WGS sequence"/>
</dbReference>
<evidence type="ECO:0000313" key="4">
    <source>
        <dbReference type="Proteomes" id="UP000237246"/>
    </source>
</evidence>